<accession>A0A917HT21</accession>
<dbReference type="Proteomes" id="UP000633278">
    <property type="component" value="Unassembled WGS sequence"/>
</dbReference>
<evidence type="ECO:0000313" key="2">
    <source>
        <dbReference type="EMBL" id="GGG88351.1"/>
    </source>
</evidence>
<protein>
    <recommendedName>
        <fullName evidence="1">HMA domain-containing protein</fullName>
    </recommendedName>
</protein>
<dbReference type="PROSITE" id="PS51257">
    <property type="entry name" value="PROKAR_LIPOPROTEIN"/>
    <property type="match status" value="1"/>
</dbReference>
<dbReference type="EMBL" id="BMJW01000001">
    <property type="protein sequence ID" value="GGG88351.1"/>
    <property type="molecule type" value="Genomic_DNA"/>
</dbReference>
<dbReference type="Pfam" id="PF00403">
    <property type="entry name" value="HMA"/>
    <property type="match status" value="1"/>
</dbReference>
<reference evidence="2" key="2">
    <citation type="submission" date="2020-09" db="EMBL/GenBank/DDBJ databases">
        <authorList>
            <person name="Sun Q."/>
            <person name="Zhou Y."/>
        </authorList>
    </citation>
    <scope>NUCLEOTIDE SEQUENCE</scope>
    <source>
        <strain evidence="2">CGMCC 1.15763</strain>
    </source>
</reference>
<name>A0A917HT21_9FLAO</name>
<comment type="caution">
    <text evidence="2">The sequence shown here is derived from an EMBL/GenBank/DDBJ whole genome shotgun (WGS) entry which is preliminary data.</text>
</comment>
<dbReference type="InterPro" id="IPR036163">
    <property type="entry name" value="HMA_dom_sf"/>
</dbReference>
<organism evidence="2 3">
    <name type="scientific">Polaribacter pacificus</name>
    <dbReference type="NCBI Taxonomy" id="1775173"/>
    <lineage>
        <taxon>Bacteria</taxon>
        <taxon>Pseudomonadati</taxon>
        <taxon>Bacteroidota</taxon>
        <taxon>Flavobacteriia</taxon>
        <taxon>Flavobacteriales</taxon>
        <taxon>Flavobacteriaceae</taxon>
    </lineage>
</organism>
<reference evidence="2" key="1">
    <citation type="journal article" date="2014" name="Int. J. Syst. Evol. Microbiol.">
        <title>Complete genome sequence of Corynebacterium casei LMG S-19264T (=DSM 44701T), isolated from a smear-ripened cheese.</title>
        <authorList>
            <consortium name="US DOE Joint Genome Institute (JGI-PGF)"/>
            <person name="Walter F."/>
            <person name="Albersmeier A."/>
            <person name="Kalinowski J."/>
            <person name="Ruckert C."/>
        </authorList>
    </citation>
    <scope>NUCLEOTIDE SEQUENCE</scope>
    <source>
        <strain evidence="2">CGMCC 1.15763</strain>
    </source>
</reference>
<evidence type="ECO:0000259" key="1">
    <source>
        <dbReference type="PROSITE" id="PS50846"/>
    </source>
</evidence>
<keyword evidence="3" id="KW-1185">Reference proteome</keyword>
<proteinExistence type="predicted"/>
<dbReference type="GO" id="GO:0046872">
    <property type="term" value="F:metal ion binding"/>
    <property type="evidence" value="ECO:0007669"/>
    <property type="project" value="InterPro"/>
</dbReference>
<dbReference type="PROSITE" id="PS50846">
    <property type="entry name" value="HMA_2"/>
    <property type="match status" value="1"/>
</dbReference>
<sequence length="140" mass="14848">MRKLVLSAALIAAIGFTACKSEKKETENTPVKTEVIANATANFGVRGNCGMCKTTIEKAANAVPGVAKATWDVDKKKVELSFDSSKTDAMAVQKAIAAAGYDTESMQGSLDSYNNLPACCKYDHSMEMSLTADATNTDTH</sequence>
<dbReference type="CDD" id="cd00371">
    <property type="entry name" value="HMA"/>
    <property type="match status" value="1"/>
</dbReference>
<dbReference type="RefSeq" id="WP_188597290.1">
    <property type="nucleotide sequence ID" value="NZ_BMJW01000001.1"/>
</dbReference>
<dbReference type="AlphaFoldDB" id="A0A917HT21"/>
<evidence type="ECO:0000313" key="3">
    <source>
        <dbReference type="Proteomes" id="UP000633278"/>
    </source>
</evidence>
<feature type="domain" description="HMA" evidence="1">
    <location>
        <begin position="38"/>
        <end position="104"/>
    </location>
</feature>
<gene>
    <name evidence="2" type="ORF">GCM10011416_00760</name>
</gene>
<dbReference type="InterPro" id="IPR006121">
    <property type="entry name" value="HMA_dom"/>
</dbReference>
<dbReference type="SUPFAM" id="SSF55008">
    <property type="entry name" value="HMA, heavy metal-associated domain"/>
    <property type="match status" value="1"/>
</dbReference>
<dbReference type="Gene3D" id="3.30.70.100">
    <property type="match status" value="1"/>
</dbReference>